<reference evidence="5" key="1">
    <citation type="journal article" date="2011" name="J. Biol. Chem.">
        <title>Iridoid-specific Glucosyltransferase from Gardenia jasminoides.</title>
        <authorList>
            <person name="Nagatoshi M."/>
            <person name="Terasaka K."/>
            <person name="Nagatsu A."/>
            <person name="Mizukami H."/>
        </authorList>
    </citation>
    <scope>NUCLEOTIDE SEQUENCE</scope>
</reference>
<dbReference type="CDD" id="cd03784">
    <property type="entry name" value="GT1_Gtf-like"/>
    <property type="match status" value="1"/>
</dbReference>
<dbReference type="PANTHER" id="PTHR48048">
    <property type="entry name" value="GLYCOSYLTRANSFERASE"/>
    <property type="match status" value="1"/>
</dbReference>
<dbReference type="EC" id="2.4.1.-" evidence="4"/>
<name>F8WKX2_GARJA</name>
<evidence type="ECO:0000256" key="1">
    <source>
        <dbReference type="ARBA" id="ARBA00009995"/>
    </source>
</evidence>
<dbReference type="Gene3D" id="3.40.50.2000">
    <property type="entry name" value="Glycogen Phosphorylase B"/>
    <property type="match status" value="2"/>
</dbReference>
<gene>
    <name evidence="5" type="primary">GjUGT13</name>
</gene>
<keyword evidence="3" id="KW-0328">Glycosyltransferase</keyword>
<dbReference type="FunFam" id="3.40.50.2000:FF:000056">
    <property type="entry name" value="Glycosyltransferase"/>
    <property type="match status" value="1"/>
</dbReference>
<dbReference type="InterPro" id="IPR002213">
    <property type="entry name" value="UDP_glucos_trans"/>
</dbReference>
<dbReference type="PANTHER" id="PTHR48048:SF35">
    <property type="entry name" value="UDP-GLYCOSYLTRANSFERASES DOMAIN-CONTAINING PROTEIN"/>
    <property type="match status" value="1"/>
</dbReference>
<organism evidence="5">
    <name type="scientific">Gardenia jasminoides</name>
    <name type="common">Cape jasmine</name>
    <name type="synonym">Gardenia augusta</name>
    <dbReference type="NCBI Taxonomy" id="114476"/>
    <lineage>
        <taxon>Eukaryota</taxon>
        <taxon>Viridiplantae</taxon>
        <taxon>Streptophyta</taxon>
        <taxon>Embryophyta</taxon>
        <taxon>Tracheophyta</taxon>
        <taxon>Spermatophyta</taxon>
        <taxon>Magnoliopsida</taxon>
        <taxon>eudicotyledons</taxon>
        <taxon>Gunneridae</taxon>
        <taxon>Pentapetalae</taxon>
        <taxon>asterids</taxon>
        <taxon>lamiids</taxon>
        <taxon>Gentianales</taxon>
        <taxon>Rubiaceae</taxon>
        <taxon>Ixoroideae</taxon>
        <taxon>Gardenieae complex</taxon>
        <taxon>Gardenieae - Pavetteae clade</taxon>
        <taxon>Gardenieae</taxon>
        <taxon>Gardenia</taxon>
    </lineage>
</organism>
<evidence type="ECO:0000256" key="4">
    <source>
        <dbReference type="RuleBase" id="RU362057"/>
    </source>
</evidence>
<dbReference type="AlphaFoldDB" id="F8WKX2"/>
<sequence>MEKFKLMMMVSPLMGHLTQALELAKLMLARNDQLSITALIMELPIDPDGTAKIQSLIAATNVEGLHFHHLSTPEDTSDWNITHRGLFVLKLLEYQKPRVREIASKTQKLSGFFIDLVTTTMIDVADELGVPTYLFCTSGAAFLGLMLHFQTLEDEQNQDITELVKKESHLTLPSFVKPVPVSVLPTIATKKEFWSNVFLKCTRDYRRAKGIMVNTFTELESTAISSFSLDSYYGKSRLPPIYPVGPILNRSQIQNQSSEDYSALMKWLDCQPENSVVFLCFGSLGSFHLDQVQEIAYGIERIGHRFLWVLRQPPAEKGGFPREYENLELVLPEGFLDRTASIGKVVGWVPQLAVLSHSAVGGFVSHCGWNSTLESIFCGVPIATWPIQAEQHLNAFQLVKELGIAVDIGLDYNKERENQALVRAEQVEKGIREIMDGENEVRMRIKEFTEKSRVAAEEGGSSYLALENIIQDICSRS</sequence>
<dbReference type="Pfam" id="PF00201">
    <property type="entry name" value="UDPGT"/>
    <property type="match status" value="1"/>
</dbReference>
<dbReference type="InterPro" id="IPR050481">
    <property type="entry name" value="UDP-glycosyltransf_plant"/>
</dbReference>
<dbReference type="SUPFAM" id="SSF53756">
    <property type="entry name" value="UDP-Glycosyltransferase/glycogen phosphorylase"/>
    <property type="match status" value="1"/>
</dbReference>
<reference evidence="5" key="2">
    <citation type="journal article" date="2012" name="FEBS Lett.">
        <title>UGT75L6 and UGT94E5 mediate sequential glucosylation of crocetin to crocin in Gardenia jasminoides.</title>
        <authorList>
            <person name="Nagatoshi M."/>
            <person name="Terasaka K."/>
            <person name="Owaki M."/>
            <person name="Sota M."/>
            <person name="Inukai T."/>
            <person name="Nagatsu A."/>
            <person name="Mizukami H."/>
        </authorList>
    </citation>
    <scope>NUCLEOTIDE SEQUENCE</scope>
</reference>
<dbReference type="GO" id="GO:0035251">
    <property type="term" value="F:UDP-glucosyltransferase activity"/>
    <property type="evidence" value="ECO:0007669"/>
    <property type="project" value="InterPro"/>
</dbReference>
<protein>
    <recommendedName>
        <fullName evidence="4">Glycosyltransferase</fullName>
        <ecNumber evidence="4">2.4.1.-</ecNumber>
    </recommendedName>
</protein>
<evidence type="ECO:0000313" key="5">
    <source>
        <dbReference type="EMBL" id="BAK55748.1"/>
    </source>
</evidence>
<evidence type="ECO:0000256" key="3">
    <source>
        <dbReference type="RuleBase" id="RU003718"/>
    </source>
</evidence>
<evidence type="ECO:0000256" key="2">
    <source>
        <dbReference type="ARBA" id="ARBA00022679"/>
    </source>
</evidence>
<dbReference type="PROSITE" id="PS00375">
    <property type="entry name" value="UDPGT"/>
    <property type="match status" value="1"/>
</dbReference>
<dbReference type="EMBL" id="AB555743">
    <property type="protein sequence ID" value="BAK55748.1"/>
    <property type="molecule type" value="mRNA"/>
</dbReference>
<dbReference type="InterPro" id="IPR035595">
    <property type="entry name" value="UDP_glycos_trans_CS"/>
</dbReference>
<comment type="similarity">
    <text evidence="1 3">Belongs to the UDP-glycosyltransferase family.</text>
</comment>
<keyword evidence="2 3" id="KW-0808">Transferase</keyword>
<accession>F8WKX2</accession>
<proteinExistence type="evidence at transcript level"/>